<sequence length="97" mass="11711">MVKIRINQSKSTKNELETALKLQPAQRSQYLSAVWQNNYIRTKYNYLFEIPLTVDASIELDVLRQKLFNSIPKEEFIEELKKTIYWEKFKHFKVKNI</sequence>
<name>A0A833PJB5_ACIBZ</name>
<evidence type="ECO:0000313" key="2">
    <source>
        <dbReference type="Proteomes" id="UP000490535"/>
    </source>
</evidence>
<organism evidence="1 2">
    <name type="scientific">Acinetobacter bereziniae</name>
    <name type="common">Acinetobacter genomosp. 10</name>
    <dbReference type="NCBI Taxonomy" id="106648"/>
    <lineage>
        <taxon>Bacteria</taxon>
        <taxon>Pseudomonadati</taxon>
        <taxon>Pseudomonadota</taxon>
        <taxon>Gammaproteobacteria</taxon>
        <taxon>Moraxellales</taxon>
        <taxon>Moraxellaceae</taxon>
        <taxon>Acinetobacter</taxon>
    </lineage>
</organism>
<gene>
    <name evidence="1" type="ORF">GAK29_00259</name>
</gene>
<protein>
    <submittedName>
        <fullName evidence="1">Uncharacterized protein</fullName>
    </submittedName>
</protein>
<proteinExistence type="predicted"/>
<dbReference type="Proteomes" id="UP000490535">
    <property type="component" value="Unassembled WGS sequence"/>
</dbReference>
<dbReference type="AlphaFoldDB" id="A0A833PJB5"/>
<dbReference type="EMBL" id="WNDP01000003">
    <property type="protein sequence ID" value="KAF1028163.1"/>
    <property type="molecule type" value="Genomic_DNA"/>
</dbReference>
<reference evidence="2" key="1">
    <citation type="journal article" date="2020" name="MBio">
        <title>Horizontal gene transfer to a defensive symbiont with a reduced genome amongst a multipartite beetle microbiome.</title>
        <authorList>
            <person name="Waterworth S.C."/>
            <person name="Florez L.V."/>
            <person name="Rees E.R."/>
            <person name="Hertweck C."/>
            <person name="Kaltenpoth M."/>
            <person name="Kwan J.C."/>
        </authorList>
    </citation>
    <scope>NUCLEOTIDE SEQUENCE [LARGE SCALE GENOMIC DNA]</scope>
</reference>
<evidence type="ECO:0000313" key="1">
    <source>
        <dbReference type="EMBL" id="KAF1028163.1"/>
    </source>
</evidence>
<comment type="caution">
    <text evidence="1">The sequence shown here is derived from an EMBL/GenBank/DDBJ whole genome shotgun (WGS) entry which is preliminary data.</text>
</comment>
<accession>A0A833PJB5</accession>